<keyword evidence="3" id="KW-1185">Reference proteome</keyword>
<dbReference type="OrthoDB" id="7940251at2"/>
<reference evidence="2 3" key="1">
    <citation type="submission" date="2018-10" db="EMBL/GenBank/DDBJ databases">
        <title>Xanthobacter tagetidis genome sequencing and assembly.</title>
        <authorList>
            <person name="Maclea K.S."/>
            <person name="Goen A.E."/>
            <person name="Fatima S.A."/>
        </authorList>
    </citation>
    <scope>NUCLEOTIDE SEQUENCE [LARGE SCALE GENOMIC DNA]</scope>
    <source>
        <strain evidence="2 3">ATCC 700314</strain>
    </source>
</reference>
<proteinExistence type="predicted"/>
<name>A0A3L7AG89_9HYPH</name>
<gene>
    <name evidence="2" type="ORF">D9R14_07425</name>
</gene>
<dbReference type="EMBL" id="RCTF01000005">
    <property type="protein sequence ID" value="RLP79486.1"/>
    <property type="molecule type" value="Genomic_DNA"/>
</dbReference>
<dbReference type="RefSeq" id="WP_121622696.1">
    <property type="nucleotide sequence ID" value="NZ_JACIIW010000001.1"/>
</dbReference>
<sequence>MPSLSLSLSLSSLAVLGGGRSPTLSIMGNRNALATATRTAQYFASAIIRKNGPRPIKRVRAVLPWWYVNLTEDEVGPGAGCTWWCWVEYPVGGTAVALAHGGSTTLTAADLSNAWAEADIDIPAGAYYRVHLKIDRGASGLIPQNTHAAAITSDRYALTTNAQNYTPGSATSAGTSAGVNAVTPILLGYSTDTTPAFIGVGDSILHAIGLRSDWSTGADADGNISYWDKLVCQSSYDCLNFGRSGSQASVLYNSGNPAKMAKRLEIMAMCGLRPIVVNELGHNDLGASISALQGYTEGLNSFWASIARETIMTTLTPWTGNPFDAGTQADLSSGKIATYNALVRGGSIAGASTSKYIDLNAATRLGSNELLWNTVGGNYTGDGIHPNAYGDNQAAATLRTLTSDMATIAA</sequence>
<dbReference type="Gene3D" id="3.40.50.1110">
    <property type="entry name" value="SGNH hydrolase"/>
    <property type="match status" value="1"/>
</dbReference>
<protein>
    <submittedName>
        <fullName evidence="2">SGNH/GDSL hydrolase family protein</fullName>
    </submittedName>
</protein>
<accession>A0A3L7AG89</accession>
<comment type="caution">
    <text evidence="2">The sequence shown here is derived from an EMBL/GenBank/DDBJ whole genome shotgun (WGS) entry which is preliminary data.</text>
</comment>
<evidence type="ECO:0000313" key="3">
    <source>
        <dbReference type="Proteomes" id="UP000269692"/>
    </source>
</evidence>
<dbReference type="SUPFAM" id="SSF52266">
    <property type="entry name" value="SGNH hydrolase"/>
    <property type="match status" value="1"/>
</dbReference>
<evidence type="ECO:0000259" key="1">
    <source>
        <dbReference type="Pfam" id="PF13472"/>
    </source>
</evidence>
<feature type="domain" description="SGNH hydrolase-type esterase" evidence="1">
    <location>
        <begin position="200"/>
        <end position="390"/>
    </location>
</feature>
<dbReference type="Proteomes" id="UP000269692">
    <property type="component" value="Unassembled WGS sequence"/>
</dbReference>
<dbReference type="GO" id="GO:0016788">
    <property type="term" value="F:hydrolase activity, acting on ester bonds"/>
    <property type="evidence" value="ECO:0007669"/>
    <property type="project" value="UniProtKB-ARBA"/>
</dbReference>
<organism evidence="2 3">
    <name type="scientific">Xanthobacter tagetidis</name>
    <dbReference type="NCBI Taxonomy" id="60216"/>
    <lineage>
        <taxon>Bacteria</taxon>
        <taxon>Pseudomonadati</taxon>
        <taxon>Pseudomonadota</taxon>
        <taxon>Alphaproteobacteria</taxon>
        <taxon>Hyphomicrobiales</taxon>
        <taxon>Xanthobacteraceae</taxon>
        <taxon>Xanthobacter</taxon>
    </lineage>
</organism>
<dbReference type="AlphaFoldDB" id="A0A3L7AG89"/>
<dbReference type="InterPro" id="IPR013830">
    <property type="entry name" value="SGNH_hydro"/>
</dbReference>
<evidence type="ECO:0000313" key="2">
    <source>
        <dbReference type="EMBL" id="RLP79486.1"/>
    </source>
</evidence>
<dbReference type="Pfam" id="PF13472">
    <property type="entry name" value="Lipase_GDSL_2"/>
    <property type="match status" value="1"/>
</dbReference>
<dbReference type="InterPro" id="IPR036514">
    <property type="entry name" value="SGNH_hydro_sf"/>
</dbReference>
<keyword evidence="2" id="KW-0378">Hydrolase</keyword>